<proteinExistence type="predicted"/>
<dbReference type="PANTHER" id="PTHR10380">
    <property type="entry name" value="CUTICLE PROTEIN"/>
    <property type="match status" value="1"/>
</dbReference>
<organism evidence="4 5">
    <name type="scientific">Ooceraea biroi</name>
    <name type="common">Clonal raider ant</name>
    <name type="synonym">Cerapachys biroi</name>
    <dbReference type="NCBI Taxonomy" id="2015173"/>
    <lineage>
        <taxon>Eukaryota</taxon>
        <taxon>Metazoa</taxon>
        <taxon>Ecdysozoa</taxon>
        <taxon>Arthropoda</taxon>
        <taxon>Hexapoda</taxon>
        <taxon>Insecta</taxon>
        <taxon>Pterygota</taxon>
        <taxon>Neoptera</taxon>
        <taxon>Endopterygota</taxon>
        <taxon>Hymenoptera</taxon>
        <taxon>Apocrita</taxon>
        <taxon>Aculeata</taxon>
        <taxon>Formicoidea</taxon>
        <taxon>Formicidae</taxon>
        <taxon>Dorylinae</taxon>
        <taxon>Ooceraea</taxon>
    </lineage>
</organism>
<protein>
    <submittedName>
        <fullName evidence="4">Flexible cuticle protein</fullName>
    </submittedName>
</protein>
<dbReference type="OMA" id="GFQPQVC"/>
<evidence type="ECO:0000313" key="4">
    <source>
        <dbReference type="EMBL" id="EZA47238.1"/>
    </source>
</evidence>
<dbReference type="STRING" id="2015173.A0A026VTW5"/>
<reference evidence="4 5" key="1">
    <citation type="journal article" date="2014" name="Curr. Biol.">
        <title>The genome of the clonal raider ant Cerapachys biroi.</title>
        <authorList>
            <person name="Oxley P.R."/>
            <person name="Ji L."/>
            <person name="Fetter-Pruneda I."/>
            <person name="McKenzie S.K."/>
            <person name="Li C."/>
            <person name="Hu H."/>
            <person name="Zhang G."/>
            <person name="Kronauer D.J."/>
        </authorList>
    </citation>
    <scope>NUCLEOTIDE SEQUENCE [LARGE SCALE GENOMIC DNA]</scope>
</reference>
<dbReference type="Pfam" id="PF00379">
    <property type="entry name" value="Chitin_bind_4"/>
    <property type="match status" value="2"/>
</dbReference>
<sequence>MANASTKRHRSIPPAKYPYSLSNRFAIDQNCHVASNASKWLYGSVRPPTVVVVFRIRAIVFADGVTQALPLADNGDDLVRAVQQDSCEIPGLRTSSSLKSSGVLPRILILILILVVIAIVAFAAVVAVALAAPQGRLQDQVVLVKETPSDNIGLDGYQFGYELSNGESRQESAQLVNAGQENESIAVRGSYSWVDPATNVRYTVNYVADENGFHPEGAHLPSIIALYALVAVALAAPAIPADNQVILVKETPSDNIGLGEYQFGYELSNGETRQEAAQLVNAGQENASLAVRGSFSWVDPATNVRYTVNYVADENGFHPEGEHLPSV</sequence>
<feature type="transmembrane region" description="Helical" evidence="3">
    <location>
        <begin position="107"/>
        <end position="132"/>
    </location>
</feature>
<dbReference type="GO" id="GO:0062129">
    <property type="term" value="C:chitin-based extracellular matrix"/>
    <property type="evidence" value="ECO:0007669"/>
    <property type="project" value="TreeGrafter"/>
</dbReference>
<keyword evidence="1 2" id="KW-0193">Cuticle</keyword>
<evidence type="ECO:0000256" key="2">
    <source>
        <dbReference type="PROSITE-ProRule" id="PRU00497"/>
    </source>
</evidence>
<accession>A0A026VTW5</accession>
<dbReference type="Proteomes" id="UP000053097">
    <property type="component" value="Unassembled WGS sequence"/>
</dbReference>
<evidence type="ECO:0000256" key="3">
    <source>
        <dbReference type="SAM" id="Phobius"/>
    </source>
</evidence>
<dbReference type="GO" id="GO:0008010">
    <property type="term" value="F:structural constituent of chitin-based larval cuticle"/>
    <property type="evidence" value="ECO:0007669"/>
    <property type="project" value="TreeGrafter"/>
</dbReference>
<name>A0A026VTW5_OOCBI</name>
<keyword evidence="3" id="KW-0472">Membrane</keyword>
<keyword evidence="3" id="KW-1133">Transmembrane helix</keyword>
<dbReference type="PANTHER" id="PTHR10380:SF218">
    <property type="entry name" value="ADULT CUTICLE PROTEIN 65AA-RELATED"/>
    <property type="match status" value="1"/>
</dbReference>
<gene>
    <name evidence="4" type="ORF">X777_16500</name>
</gene>
<keyword evidence="5" id="KW-1185">Reference proteome</keyword>
<dbReference type="PROSITE" id="PS51155">
    <property type="entry name" value="CHIT_BIND_RR_2"/>
    <property type="match status" value="2"/>
</dbReference>
<dbReference type="OrthoDB" id="7255276at2759"/>
<evidence type="ECO:0000256" key="1">
    <source>
        <dbReference type="ARBA" id="ARBA00022460"/>
    </source>
</evidence>
<evidence type="ECO:0000313" key="5">
    <source>
        <dbReference type="Proteomes" id="UP000053097"/>
    </source>
</evidence>
<keyword evidence="3" id="KW-0812">Transmembrane</keyword>
<dbReference type="InterPro" id="IPR050468">
    <property type="entry name" value="Cuticle_Struct_Prot"/>
</dbReference>
<dbReference type="EMBL" id="KK107921">
    <property type="protein sequence ID" value="EZA47238.1"/>
    <property type="molecule type" value="Genomic_DNA"/>
</dbReference>
<dbReference type="AlphaFoldDB" id="A0A026VTW5"/>
<dbReference type="InterPro" id="IPR000618">
    <property type="entry name" value="Insect_cuticle"/>
</dbReference>